<dbReference type="Proteomes" id="UP001153069">
    <property type="component" value="Unassembled WGS sequence"/>
</dbReference>
<evidence type="ECO:0000256" key="1">
    <source>
        <dbReference type="ARBA" id="ARBA00022723"/>
    </source>
</evidence>
<evidence type="ECO:0000313" key="11">
    <source>
        <dbReference type="EMBL" id="CAB9516845.1"/>
    </source>
</evidence>
<feature type="domain" description="Zinc finger Sec23/Sec24-type" evidence="9">
    <location>
        <begin position="67"/>
        <end position="100"/>
    </location>
</feature>
<dbReference type="SUPFAM" id="SSF82919">
    <property type="entry name" value="Zn-finger domain of Sec23/24"/>
    <property type="match status" value="1"/>
</dbReference>
<dbReference type="GO" id="GO:0090110">
    <property type="term" value="P:COPII-coated vesicle cargo loading"/>
    <property type="evidence" value="ECO:0007669"/>
    <property type="project" value="TreeGrafter"/>
</dbReference>
<evidence type="ECO:0000256" key="7">
    <source>
        <dbReference type="RuleBase" id="RU365030"/>
    </source>
</evidence>
<dbReference type="InterPro" id="IPR036180">
    <property type="entry name" value="Gelsolin-like_dom_sf"/>
</dbReference>
<evidence type="ECO:0000256" key="8">
    <source>
        <dbReference type="SAM" id="MobiDB-lite"/>
    </source>
</evidence>
<evidence type="ECO:0000256" key="2">
    <source>
        <dbReference type="ARBA" id="ARBA00022824"/>
    </source>
</evidence>
<keyword evidence="7" id="KW-0813">Transport</keyword>
<keyword evidence="7" id="KW-0963">Cytoplasm</keyword>
<feature type="domain" description="Sec23/Sec24 trunk" evidence="10">
    <location>
        <begin position="315"/>
        <end position="449"/>
    </location>
</feature>
<dbReference type="Pfam" id="PF04811">
    <property type="entry name" value="Sec23_trunk"/>
    <property type="match status" value="1"/>
</dbReference>
<keyword evidence="12" id="KW-1185">Reference proteome</keyword>
<dbReference type="InterPro" id="IPR036174">
    <property type="entry name" value="Znf_Sec23_Sec24_sf"/>
</dbReference>
<evidence type="ECO:0000256" key="6">
    <source>
        <dbReference type="ARBA" id="ARBA00023329"/>
    </source>
</evidence>
<sequence>MTTATALGKGARYRSGDGCQFSSKKCPPGVGMDMTCELPFGFVWTPMAPCPEGNLAVVDCKGEALPPVLCISCLTYINQHAKLHPRKKVWECPLCGSDENVLDPALVEEGGLLSSALSTTTVEFRQQFHVPDAPAKIQCETYILVLDSNLSRDEANAVGMAIQATIAAREDDGTEVKIGLIVFDKSVAMYQLGLSGMASADLCTIKQANSDEHLANRRIQIQCRPYLASVKAGDDDLPSLWRCLSAVYGTTLSGDGIDVDSSPEEAPRPLSRLEKLKHRKEARQREQAEKNKQPDMSPVPQESPWIKAQNRQASGHPHRCTGEALQCAIDLATVSQSKTASRSHVLLFTNGCPNLGDGSVVASTKGKKTRRSSNPSVQRLKPDVIEPERLTSAVQYFESLSETAQEHEVGIDVFCTGAHELGLPVFQAMVEPSGGYVIPHETFTTPHLKHNLGFLLSETFLSKSKRETSDSTVAPSSSHSSTELEGCLVDMRIAGFLSATHLVGSGELLDEDHKGLLNNERSAFAVGASLAAGRGFATNELPATEAVNETLTRLSLGRFDPLATLSVMLRVNEEYPMDDTAFFQCVVRYVEKDGQTLVTRVCSHQMPVSKDTSDFLESVDEEVVPVLLGKEAVYRSMFGREISDENEVVLAPDKEQLERLAYEAQRDLDATIQRVSGAYRLLCLEKSLKSISVASNGGASSSLDFAFPPDLAVALGRLFHLRRGPLISIEPIQSTDDRAEIRSMFLRLPLEDCLHMMAPSVWSSGSVLVGEALRESVPAETLSLWDHCIIAADHEDQLFVWSGQATLKPEYDAIREQFKEFLLERSQNRFPMPMLHMLAEGDSMSRRFTSRLSPSHADPPDQQLAHFPALSTLSTEELSALRSKFRFYDPNADPSFRGWFWGVASAASNSKDMGLSLCE</sequence>
<organism evidence="11 12">
    <name type="scientific">Seminavis robusta</name>
    <dbReference type="NCBI Taxonomy" id="568900"/>
    <lineage>
        <taxon>Eukaryota</taxon>
        <taxon>Sar</taxon>
        <taxon>Stramenopiles</taxon>
        <taxon>Ochrophyta</taxon>
        <taxon>Bacillariophyta</taxon>
        <taxon>Bacillariophyceae</taxon>
        <taxon>Bacillariophycidae</taxon>
        <taxon>Naviculales</taxon>
        <taxon>Naviculaceae</taxon>
        <taxon>Seminavis</taxon>
    </lineage>
</organism>
<feature type="region of interest" description="Disordered" evidence="8">
    <location>
        <begin position="255"/>
        <end position="302"/>
    </location>
</feature>
<evidence type="ECO:0000313" key="12">
    <source>
        <dbReference type="Proteomes" id="UP001153069"/>
    </source>
</evidence>
<dbReference type="Gene3D" id="1.20.120.730">
    <property type="entry name" value="Sec23/Sec24 helical domain"/>
    <property type="match status" value="1"/>
</dbReference>
<comment type="similarity">
    <text evidence="7">Belongs to the SEC23/SEC24 family. SEC23 subfamily.</text>
</comment>
<dbReference type="SUPFAM" id="SSF53300">
    <property type="entry name" value="vWA-like"/>
    <property type="match status" value="1"/>
</dbReference>
<dbReference type="InterPro" id="IPR037364">
    <property type="entry name" value="Sec23"/>
</dbReference>
<dbReference type="SUPFAM" id="SSF81995">
    <property type="entry name" value="beta-sandwich domain of Sec23/24"/>
    <property type="match status" value="1"/>
</dbReference>
<name>A0A9N8EE74_9STRA</name>
<dbReference type="Gene3D" id="3.40.50.410">
    <property type="entry name" value="von Willebrand factor, type A domain"/>
    <property type="match status" value="1"/>
</dbReference>
<keyword evidence="3 7" id="KW-0862">Zinc</keyword>
<feature type="compositionally biased region" description="Basic and acidic residues" evidence="8">
    <location>
        <begin position="283"/>
        <end position="293"/>
    </location>
</feature>
<dbReference type="OrthoDB" id="3979788at2759"/>
<protein>
    <recommendedName>
        <fullName evidence="7">Protein transport protein SEC23</fullName>
    </recommendedName>
</protein>
<dbReference type="InterPro" id="IPR036465">
    <property type="entry name" value="vWFA_dom_sf"/>
</dbReference>
<dbReference type="GO" id="GO:0070971">
    <property type="term" value="C:endoplasmic reticulum exit site"/>
    <property type="evidence" value="ECO:0007669"/>
    <property type="project" value="TreeGrafter"/>
</dbReference>
<evidence type="ECO:0000256" key="3">
    <source>
        <dbReference type="ARBA" id="ARBA00022833"/>
    </source>
</evidence>
<evidence type="ECO:0000259" key="10">
    <source>
        <dbReference type="Pfam" id="PF04811"/>
    </source>
</evidence>
<keyword evidence="1 7" id="KW-0479">Metal-binding</keyword>
<reference evidence="11" key="1">
    <citation type="submission" date="2020-06" db="EMBL/GenBank/DDBJ databases">
        <authorList>
            <consortium name="Plant Systems Biology data submission"/>
        </authorList>
    </citation>
    <scope>NUCLEOTIDE SEQUENCE</scope>
    <source>
        <strain evidence="11">D6</strain>
    </source>
</reference>
<dbReference type="EMBL" id="CAICTM010000809">
    <property type="protein sequence ID" value="CAB9516845.1"/>
    <property type="molecule type" value="Genomic_DNA"/>
</dbReference>
<feature type="compositionally biased region" description="Basic and acidic residues" evidence="8">
    <location>
        <begin position="265"/>
        <end position="274"/>
    </location>
</feature>
<dbReference type="GO" id="GO:0030127">
    <property type="term" value="C:COPII vesicle coat"/>
    <property type="evidence" value="ECO:0007669"/>
    <property type="project" value="InterPro"/>
</dbReference>
<dbReference type="AlphaFoldDB" id="A0A9N8EE74"/>
<dbReference type="PANTHER" id="PTHR11141">
    <property type="entry name" value="PROTEIN TRANSPORT PROTEIN SEC23"/>
    <property type="match status" value="1"/>
</dbReference>
<keyword evidence="5 7" id="KW-0472">Membrane</keyword>
<comment type="caution">
    <text evidence="11">The sequence shown here is derived from an EMBL/GenBank/DDBJ whole genome shotgun (WGS) entry which is preliminary data.</text>
</comment>
<dbReference type="InterPro" id="IPR006895">
    <property type="entry name" value="Znf_Sec23_Sec24"/>
</dbReference>
<dbReference type="Gene3D" id="2.30.30.380">
    <property type="entry name" value="Zn-finger domain of Sec23/24"/>
    <property type="match status" value="1"/>
</dbReference>
<comment type="subcellular location">
    <subcellularLocation>
        <location evidence="7">Cytoplasmic vesicle</location>
        <location evidence="7">COPII-coated vesicle membrane</location>
        <topology evidence="7">Peripheral membrane protein</topology>
        <orientation evidence="7">Cytoplasmic side</orientation>
    </subcellularLocation>
    <subcellularLocation>
        <location evidence="7">Endoplasmic reticulum membrane</location>
        <topology evidence="7">Peripheral membrane protein</topology>
        <orientation evidence="7">Cytoplasmic side</orientation>
    </subcellularLocation>
</comment>
<keyword evidence="6 7" id="KW-0968">Cytoplasmic vesicle</keyword>
<evidence type="ECO:0000259" key="9">
    <source>
        <dbReference type="Pfam" id="PF04810"/>
    </source>
</evidence>
<evidence type="ECO:0000256" key="5">
    <source>
        <dbReference type="ARBA" id="ARBA00023136"/>
    </source>
</evidence>
<proteinExistence type="inferred from homology"/>
<evidence type="ECO:0000256" key="4">
    <source>
        <dbReference type="ARBA" id="ARBA00022892"/>
    </source>
</evidence>
<dbReference type="PANTHER" id="PTHR11141:SF6">
    <property type="entry name" value="PROTEIN TRANSPORT PROTEIN SEC23 A"/>
    <property type="match status" value="1"/>
</dbReference>
<keyword evidence="2 7" id="KW-0256">Endoplasmic reticulum</keyword>
<keyword evidence="7" id="KW-0653">Protein transport</keyword>
<dbReference type="InterPro" id="IPR006896">
    <property type="entry name" value="Sec23/24_trunk_dom"/>
</dbReference>
<dbReference type="GO" id="GO:0005096">
    <property type="term" value="F:GTPase activator activity"/>
    <property type="evidence" value="ECO:0007669"/>
    <property type="project" value="TreeGrafter"/>
</dbReference>
<keyword evidence="4 7" id="KW-0931">ER-Golgi transport</keyword>
<dbReference type="Pfam" id="PF04810">
    <property type="entry name" value="zf-Sec23_Sec24"/>
    <property type="match status" value="1"/>
</dbReference>
<dbReference type="GO" id="GO:0006886">
    <property type="term" value="P:intracellular protein transport"/>
    <property type="evidence" value="ECO:0007669"/>
    <property type="project" value="InterPro"/>
</dbReference>
<accession>A0A9N8EE74</accession>
<comment type="function">
    <text evidence="7">Component of the coat protein complex II (COPII) which promotes the formation of transport vesicles from the endoplasmic reticulum (ER). The coat has two main functions, the physical deformation of the endoplasmic reticulum membrane into vesicles and the selection of cargo molecules.</text>
</comment>
<dbReference type="GO" id="GO:0008270">
    <property type="term" value="F:zinc ion binding"/>
    <property type="evidence" value="ECO:0007669"/>
    <property type="project" value="InterPro"/>
</dbReference>
<gene>
    <name evidence="11" type="ORF">SEMRO_810_G205820.1</name>
</gene>
<dbReference type="GO" id="GO:0005789">
    <property type="term" value="C:endoplasmic reticulum membrane"/>
    <property type="evidence" value="ECO:0007669"/>
    <property type="project" value="UniProtKB-SubCell"/>
</dbReference>
<dbReference type="SUPFAM" id="SSF82754">
    <property type="entry name" value="C-terminal, gelsolin-like domain of Sec23/24"/>
    <property type="match status" value="1"/>
</dbReference>